<dbReference type="EMBL" id="KV454409">
    <property type="protein sequence ID" value="ODQ65919.1"/>
    <property type="molecule type" value="Genomic_DNA"/>
</dbReference>
<feature type="non-terminal residue" evidence="2">
    <location>
        <position position="620"/>
    </location>
</feature>
<sequence length="620" mass="69310">MKNLKEKLSTIETAINMRSSNQCGKHDHSSYDTGFLKHSKVQNNGHNPVHPTVSFEGHYAPGPCIPAKSNNSTIQRFNEIYRDAYTSSNDHKGKGKALTTSFGITDDTNRSLSPEIILLDSDDESDQVTNDLITSTRTTRAITPSSYSPHITQHNSSSLISSSPILEIPSESTFCDPSNNKVHTPFFDIDTFNRKKIKMSDDKEKSIPTSQAFTDLIARIDNPVVNSHNPKTSGNFVDLTDFDEKDNAMPEVLQTMVDFANNSSDGLNVSQNSLPHFPNVPQTYNTSYSSFIPPHFGDSNEILLIDDTNDEGPSYESNKKSNNQESSKIFSSLSSSGNSESSKMVQNLSSPRPSTLFRNSSFLNNQPKNFKTSVNGPVINSKTYAASSNGLASYGSKEDRRGIQLSRFNNMSLPLLSSTDRIWATTARNFLSETRSKYKKTFDIYHKQWKDVSGKIMNISQNTPRTSEEAYILQLDSLKRSQQSLWIKKNAASLILEKATDAFDFLLDNKILPGGYRSFCEAEQQSIKKREESTTLQIERSAVAYNNSFNGPHSTTINDKRYFDETDNGGNQYTYNGYPRVKSNEVLPAGINYGDGEEEKLQKLLKDIKPDHVDPQNRIG</sequence>
<feature type="compositionally biased region" description="Low complexity" evidence="1">
    <location>
        <begin position="314"/>
        <end position="342"/>
    </location>
</feature>
<name>A0A1E3PKG4_9ASCO</name>
<organism evidence="2 3">
    <name type="scientific">Nadsonia fulvescens var. elongata DSM 6958</name>
    <dbReference type="NCBI Taxonomy" id="857566"/>
    <lineage>
        <taxon>Eukaryota</taxon>
        <taxon>Fungi</taxon>
        <taxon>Dikarya</taxon>
        <taxon>Ascomycota</taxon>
        <taxon>Saccharomycotina</taxon>
        <taxon>Dipodascomycetes</taxon>
        <taxon>Dipodascales</taxon>
        <taxon>Dipodascales incertae sedis</taxon>
        <taxon>Nadsonia</taxon>
    </lineage>
</organism>
<protein>
    <submittedName>
        <fullName evidence="2">Uncharacterized protein</fullName>
    </submittedName>
</protein>
<feature type="region of interest" description="Disordered" evidence="1">
    <location>
        <begin position="305"/>
        <end position="363"/>
    </location>
</feature>
<reference evidence="2 3" key="1">
    <citation type="journal article" date="2016" name="Proc. Natl. Acad. Sci. U.S.A.">
        <title>Comparative genomics of biotechnologically important yeasts.</title>
        <authorList>
            <person name="Riley R."/>
            <person name="Haridas S."/>
            <person name="Wolfe K.H."/>
            <person name="Lopes M.R."/>
            <person name="Hittinger C.T."/>
            <person name="Goeker M."/>
            <person name="Salamov A.A."/>
            <person name="Wisecaver J.H."/>
            <person name="Long T.M."/>
            <person name="Calvey C.H."/>
            <person name="Aerts A.L."/>
            <person name="Barry K.W."/>
            <person name="Choi C."/>
            <person name="Clum A."/>
            <person name="Coughlan A.Y."/>
            <person name="Deshpande S."/>
            <person name="Douglass A.P."/>
            <person name="Hanson S.J."/>
            <person name="Klenk H.-P."/>
            <person name="LaButti K.M."/>
            <person name="Lapidus A."/>
            <person name="Lindquist E.A."/>
            <person name="Lipzen A.M."/>
            <person name="Meier-Kolthoff J.P."/>
            <person name="Ohm R.A."/>
            <person name="Otillar R.P."/>
            <person name="Pangilinan J.L."/>
            <person name="Peng Y."/>
            <person name="Rokas A."/>
            <person name="Rosa C.A."/>
            <person name="Scheuner C."/>
            <person name="Sibirny A.A."/>
            <person name="Slot J.C."/>
            <person name="Stielow J.B."/>
            <person name="Sun H."/>
            <person name="Kurtzman C.P."/>
            <person name="Blackwell M."/>
            <person name="Grigoriev I.V."/>
            <person name="Jeffries T.W."/>
        </authorList>
    </citation>
    <scope>NUCLEOTIDE SEQUENCE [LARGE SCALE GENOMIC DNA]</scope>
    <source>
        <strain evidence="2 3">DSM 6958</strain>
    </source>
</reference>
<evidence type="ECO:0000313" key="2">
    <source>
        <dbReference type="EMBL" id="ODQ65919.1"/>
    </source>
</evidence>
<proteinExistence type="predicted"/>
<dbReference type="AlphaFoldDB" id="A0A1E3PKG4"/>
<evidence type="ECO:0000313" key="3">
    <source>
        <dbReference type="Proteomes" id="UP000095009"/>
    </source>
</evidence>
<evidence type="ECO:0000256" key="1">
    <source>
        <dbReference type="SAM" id="MobiDB-lite"/>
    </source>
</evidence>
<feature type="compositionally biased region" description="Polar residues" evidence="1">
    <location>
        <begin position="343"/>
        <end position="363"/>
    </location>
</feature>
<accession>A0A1E3PKG4</accession>
<keyword evidence="3" id="KW-1185">Reference proteome</keyword>
<gene>
    <name evidence="2" type="ORF">NADFUDRAFT_82842</name>
</gene>
<dbReference type="Proteomes" id="UP000095009">
    <property type="component" value="Unassembled WGS sequence"/>
</dbReference>